<feature type="transmembrane region" description="Helical" evidence="2">
    <location>
        <begin position="107"/>
        <end position="128"/>
    </location>
</feature>
<evidence type="ECO:0000256" key="1">
    <source>
        <dbReference type="SAM" id="MobiDB-lite"/>
    </source>
</evidence>
<reference evidence="3 4" key="1">
    <citation type="journal article" date="2018" name="Mol. Biol. Evol.">
        <title>Broad Genomic Sampling Reveals a Smut Pathogenic Ancestry of the Fungal Clade Ustilaginomycotina.</title>
        <authorList>
            <person name="Kijpornyongpan T."/>
            <person name="Mondo S.J."/>
            <person name="Barry K."/>
            <person name="Sandor L."/>
            <person name="Lee J."/>
            <person name="Lipzen A."/>
            <person name="Pangilinan J."/>
            <person name="LaButti K."/>
            <person name="Hainaut M."/>
            <person name="Henrissat B."/>
            <person name="Grigoriev I.V."/>
            <person name="Spatafora J.W."/>
            <person name="Aime M.C."/>
        </authorList>
    </citation>
    <scope>NUCLEOTIDE SEQUENCE [LARGE SCALE GENOMIC DNA]</scope>
    <source>
        <strain evidence="3 4">MCA 5214</strain>
    </source>
</reference>
<name>A0A316UKR8_9BASI</name>
<sequence>MSSYPSKSPHSSSSFSSSSSATCLLIIPPRTGLLLLTPLTCLLSSLASSLLILTTTRPRSAALLLSSSSPGLRAALGGLLAAHITVASCSVLGFAGALTRKGVLVKVYATVLHVHWVVGLAIGLGFGLRSLLSHPEQRVARCVTRQIGLLRSQDQEGHPNMSGTASASLDDGMLRGLVHKECHGSFKLFITLFLGTVVLYHIVALYFLFVAHRGAAELRRAELAGERNHDNIGDYGEEPHAYLDEEAKSPQVRVIGSVGPPVNRRGELDLEGRNATTLPAITRRDGTPPPTWSSVAGAPSLGPSAKQPLPYQQGRSLASMRVPEPAPGWQGGEAASGSSEGSDWTHVGLHSASTPRVAYKSQYPWR</sequence>
<protein>
    <submittedName>
        <fullName evidence="3">Uncharacterized protein</fullName>
    </submittedName>
</protein>
<dbReference type="EMBL" id="KZ819680">
    <property type="protein sequence ID" value="PWN24523.1"/>
    <property type="molecule type" value="Genomic_DNA"/>
</dbReference>
<proteinExistence type="predicted"/>
<keyword evidence="2" id="KW-1133">Transmembrane helix</keyword>
<dbReference type="AlphaFoldDB" id="A0A316UKR8"/>
<feature type="transmembrane region" description="Helical" evidence="2">
    <location>
        <begin position="74"/>
        <end position="95"/>
    </location>
</feature>
<feature type="compositionally biased region" description="Low complexity" evidence="1">
    <location>
        <begin position="332"/>
        <end position="342"/>
    </location>
</feature>
<dbReference type="GeneID" id="37031815"/>
<evidence type="ECO:0000313" key="3">
    <source>
        <dbReference type="EMBL" id="PWN24523.1"/>
    </source>
</evidence>
<accession>A0A316UKR8</accession>
<dbReference type="RefSeq" id="XP_025359135.1">
    <property type="nucleotide sequence ID" value="XM_025509992.1"/>
</dbReference>
<organism evidence="3 4">
    <name type="scientific">Jaminaea rosea</name>
    <dbReference type="NCBI Taxonomy" id="1569628"/>
    <lineage>
        <taxon>Eukaryota</taxon>
        <taxon>Fungi</taxon>
        <taxon>Dikarya</taxon>
        <taxon>Basidiomycota</taxon>
        <taxon>Ustilaginomycotina</taxon>
        <taxon>Exobasidiomycetes</taxon>
        <taxon>Microstromatales</taxon>
        <taxon>Microstromatales incertae sedis</taxon>
        <taxon>Jaminaea</taxon>
    </lineage>
</organism>
<keyword evidence="2" id="KW-0812">Transmembrane</keyword>
<keyword evidence="4" id="KW-1185">Reference proteome</keyword>
<feature type="region of interest" description="Disordered" evidence="1">
    <location>
        <begin position="256"/>
        <end position="366"/>
    </location>
</feature>
<feature type="transmembrane region" description="Helical" evidence="2">
    <location>
        <begin position="188"/>
        <end position="210"/>
    </location>
</feature>
<evidence type="ECO:0000256" key="2">
    <source>
        <dbReference type="SAM" id="Phobius"/>
    </source>
</evidence>
<keyword evidence="2" id="KW-0472">Membrane</keyword>
<feature type="transmembrane region" description="Helical" evidence="2">
    <location>
        <begin position="33"/>
        <end position="54"/>
    </location>
</feature>
<dbReference type="Proteomes" id="UP000245884">
    <property type="component" value="Unassembled WGS sequence"/>
</dbReference>
<evidence type="ECO:0000313" key="4">
    <source>
        <dbReference type="Proteomes" id="UP000245884"/>
    </source>
</evidence>
<gene>
    <name evidence="3" type="ORF">BDZ90DRAFT_98475</name>
</gene>